<accession>A0ABN9TBK7</accession>
<feature type="non-terminal residue" evidence="1">
    <location>
        <position position="1"/>
    </location>
</feature>
<dbReference type="EMBL" id="CAUYUJ010014547">
    <property type="protein sequence ID" value="CAK0843072.1"/>
    <property type="molecule type" value="Genomic_DNA"/>
</dbReference>
<gene>
    <name evidence="1" type="ORF">PCOR1329_LOCUS37511</name>
</gene>
<evidence type="ECO:0000313" key="1">
    <source>
        <dbReference type="EMBL" id="CAK0843072.1"/>
    </source>
</evidence>
<organism evidence="1 2">
    <name type="scientific">Prorocentrum cordatum</name>
    <dbReference type="NCBI Taxonomy" id="2364126"/>
    <lineage>
        <taxon>Eukaryota</taxon>
        <taxon>Sar</taxon>
        <taxon>Alveolata</taxon>
        <taxon>Dinophyceae</taxon>
        <taxon>Prorocentrales</taxon>
        <taxon>Prorocentraceae</taxon>
        <taxon>Prorocentrum</taxon>
    </lineage>
</organism>
<dbReference type="Proteomes" id="UP001189429">
    <property type="component" value="Unassembled WGS sequence"/>
</dbReference>
<sequence length="145" mass="15361">LFEFGGGRNLLEMERSPGSAGDGDQQFLVQCSKLLEDLPGTCARKYGEQHLDSTEGRARLLVGLVKEHSGELVELDRRGSGWEVRAVAPGSASAALTQGSEQWLCCDGGAPAGKVDAEFGHHCNIREIALHTEDQARGLASGVSA</sequence>
<protein>
    <submittedName>
        <fullName evidence="1">Uncharacterized protein</fullName>
    </submittedName>
</protein>
<comment type="caution">
    <text evidence="1">The sequence shown here is derived from an EMBL/GenBank/DDBJ whole genome shotgun (WGS) entry which is preliminary data.</text>
</comment>
<reference evidence="1" key="1">
    <citation type="submission" date="2023-10" db="EMBL/GenBank/DDBJ databases">
        <authorList>
            <person name="Chen Y."/>
            <person name="Shah S."/>
            <person name="Dougan E. K."/>
            <person name="Thang M."/>
            <person name="Chan C."/>
        </authorList>
    </citation>
    <scope>NUCLEOTIDE SEQUENCE [LARGE SCALE GENOMIC DNA]</scope>
</reference>
<keyword evidence="2" id="KW-1185">Reference proteome</keyword>
<feature type="non-terminal residue" evidence="1">
    <location>
        <position position="145"/>
    </location>
</feature>
<proteinExistence type="predicted"/>
<evidence type="ECO:0000313" key="2">
    <source>
        <dbReference type="Proteomes" id="UP001189429"/>
    </source>
</evidence>
<name>A0ABN9TBK7_9DINO</name>